<dbReference type="InterPro" id="IPR011035">
    <property type="entry name" value="Ribosomal_bL25/Gln-tRNA_synth"/>
</dbReference>
<feature type="compositionally biased region" description="Acidic residues" evidence="6">
    <location>
        <begin position="200"/>
        <end position="214"/>
    </location>
</feature>
<feature type="domain" description="Large ribosomal subunit protein bL25 L25" evidence="7">
    <location>
        <begin position="9"/>
        <end position="95"/>
    </location>
</feature>
<dbReference type="CDD" id="cd00495">
    <property type="entry name" value="Ribosomal_L25_TL5_CTC"/>
    <property type="match status" value="1"/>
</dbReference>
<dbReference type="InterPro" id="IPR037121">
    <property type="entry name" value="Ribosomal_bL25_C"/>
</dbReference>
<comment type="caution">
    <text evidence="9">The sequence shown here is derived from an EMBL/GenBank/DDBJ whole genome shotgun (WGS) entry which is preliminary data.</text>
</comment>
<proteinExistence type="inferred from homology"/>
<evidence type="ECO:0000256" key="1">
    <source>
        <dbReference type="ARBA" id="ARBA00022730"/>
    </source>
</evidence>
<evidence type="ECO:0000256" key="3">
    <source>
        <dbReference type="ARBA" id="ARBA00022980"/>
    </source>
</evidence>
<dbReference type="EMBL" id="ARXU01000007">
    <property type="protein sequence ID" value="KGD60903.1"/>
    <property type="molecule type" value="Genomic_DNA"/>
</dbReference>
<dbReference type="Pfam" id="PF14693">
    <property type="entry name" value="Ribosomal_TL5_C"/>
    <property type="match status" value="1"/>
</dbReference>
<dbReference type="SUPFAM" id="SSF50715">
    <property type="entry name" value="Ribosomal protein L25-like"/>
    <property type="match status" value="1"/>
</dbReference>
<dbReference type="GO" id="GO:0005840">
    <property type="term" value="C:ribosome"/>
    <property type="evidence" value="ECO:0007669"/>
    <property type="project" value="UniProtKB-KW"/>
</dbReference>
<dbReference type="NCBIfam" id="NF004130">
    <property type="entry name" value="PRK05618.1-5"/>
    <property type="match status" value="1"/>
</dbReference>
<evidence type="ECO:0000256" key="2">
    <source>
        <dbReference type="ARBA" id="ARBA00022884"/>
    </source>
</evidence>
<dbReference type="Gene3D" id="2.40.240.10">
    <property type="entry name" value="Ribosomal Protein L25, Chain P"/>
    <property type="match status" value="1"/>
</dbReference>
<dbReference type="PANTHER" id="PTHR33284">
    <property type="entry name" value="RIBOSOMAL PROTEIN L25/GLN-TRNA SYNTHETASE, ANTI-CODON-BINDING DOMAIN-CONTAINING PROTEIN"/>
    <property type="match status" value="1"/>
</dbReference>
<evidence type="ECO:0000256" key="5">
    <source>
        <dbReference type="HAMAP-Rule" id="MF_01334"/>
    </source>
</evidence>
<evidence type="ECO:0000256" key="4">
    <source>
        <dbReference type="ARBA" id="ARBA00023274"/>
    </source>
</evidence>
<evidence type="ECO:0000313" key="10">
    <source>
        <dbReference type="Proteomes" id="UP000029443"/>
    </source>
</evidence>
<accession>A0ABR4WBV3</accession>
<name>A0ABR4WBV3_9GAMM</name>
<keyword evidence="4 5" id="KW-0687">Ribonucleoprotein</keyword>
<dbReference type="InterPro" id="IPR020057">
    <property type="entry name" value="Ribosomal_bL25_b-dom"/>
</dbReference>
<dbReference type="NCBIfam" id="TIGR00731">
    <property type="entry name" value="bL25_bact_ctc"/>
    <property type="match status" value="1"/>
</dbReference>
<comment type="similarity">
    <text evidence="5">Belongs to the bacterial ribosomal protein bL25 family. CTC subfamily.</text>
</comment>
<keyword evidence="2 5" id="KW-0694">RNA-binding</keyword>
<keyword evidence="10" id="KW-1185">Reference proteome</keyword>
<dbReference type="Gene3D" id="2.170.120.20">
    <property type="entry name" value="Ribosomal protein L25, beta domain"/>
    <property type="match status" value="1"/>
</dbReference>
<dbReference type="PANTHER" id="PTHR33284:SF1">
    <property type="entry name" value="RIBOSOMAL PROTEIN L25_GLN-TRNA SYNTHETASE, ANTI-CODON-BINDING DOMAIN-CONTAINING PROTEIN"/>
    <property type="match status" value="1"/>
</dbReference>
<dbReference type="HAMAP" id="MF_01334">
    <property type="entry name" value="Ribosomal_bL25_CTC"/>
    <property type="match status" value="1"/>
</dbReference>
<keyword evidence="1 5" id="KW-0699">rRNA-binding</keyword>
<dbReference type="InterPro" id="IPR020930">
    <property type="entry name" value="Ribosomal_uL5_bac-type"/>
</dbReference>
<dbReference type="Proteomes" id="UP000029443">
    <property type="component" value="Unassembled WGS sequence"/>
</dbReference>
<comment type="function">
    <text evidence="5">This is one of the proteins that binds to the 5S RNA in the ribosome where it forms part of the central protuberance.</text>
</comment>
<evidence type="ECO:0000313" key="9">
    <source>
        <dbReference type="EMBL" id="KGD60903.1"/>
    </source>
</evidence>
<comment type="subunit">
    <text evidence="5">Part of the 50S ribosomal subunit; part of the 5S rRNA/L5/L18/L25 subcomplex. Contacts the 5S rRNA. Binds to the 5S rRNA independently of L5 and L18.</text>
</comment>
<sequence length="214" mass="23734">MSNEFQLFAESRSDMGKGASRRLRRLQERVPGIIYGGKDEPQMISVELRELKKALETEAFYSHVLTLKLDGTEVQAVLRDMQRHPAKGHPMHVDFLRVDKTHKITMNVPLHFTNEESSIGVKKQGGEIQHNIAEVEISCLPQNLPEFIEVDMAAAELDTIIHLSDLKLPKGVELTQLALGDDHDQPVAAVHAPKVRASADDEDGEGEAEAAGEE</sequence>
<feature type="region of interest" description="Disordered" evidence="6">
    <location>
        <begin position="194"/>
        <end position="214"/>
    </location>
</feature>
<evidence type="ECO:0000259" key="8">
    <source>
        <dbReference type="Pfam" id="PF14693"/>
    </source>
</evidence>
<dbReference type="NCBIfam" id="NF004128">
    <property type="entry name" value="PRK05618.1-2"/>
    <property type="match status" value="1"/>
</dbReference>
<dbReference type="NCBIfam" id="NF004612">
    <property type="entry name" value="PRK05943.1"/>
    <property type="match status" value="1"/>
</dbReference>
<dbReference type="InterPro" id="IPR029751">
    <property type="entry name" value="Ribosomal_L25_dom"/>
</dbReference>
<keyword evidence="3 5" id="KW-0689">Ribosomal protein</keyword>
<dbReference type="RefSeq" id="WP_035248143.1">
    <property type="nucleotide sequence ID" value="NZ_ARXU01000007.1"/>
</dbReference>
<evidence type="ECO:0000256" key="6">
    <source>
        <dbReference type="SAM" id="MobiDB-lite"/>
    </source>
</evidence>
<dbReference type="InterPro" id="IPR001021">
    <property type="entry name" value="Ribosomal_bL25_long"/>
</dbReference>
<dbReference type="Pfam" id="PF01386">
    <property type="entry name" value="Ribosomal_L25p"/>
    <property type="match status" value="1"/>
</dbReference>
<dbReference type="InterPro" id="IPR020056">
    <property type="entry name" value="Rbsml_bL25/Gln-tRNA_synth_N"/>
</dbReference>
<reference evidence="9 10" key="1">
    <citation type="submission" date="2012-09" db="EMBL/GenBank/DDBJ databases">
        <title>Genome Sequence of alkane-degrading Bacterium Alcanivorax jadensis T9.</title>
        <authorList>
            <person name="Lai Q."/>
            <person name="Shao Z."/>
        </authorList>
    </citation>
    <scope>NUCLEOTIDE SEQUENCE [LARGE SCALE GENOMIC DNA]</scope>
    <source>
        <strain evidence="9 10">T9</strain>
    </source>
</reference>
<gene>
    <name evidence="5" type="primary">rplY</name>
    <name evidence="5" type="synonym">ctc</name>
    <name evidence="9" type="ORF">T9A_02101</name>
</gene>
<feature type="domain" description="Large ribosomal subunit protein bL25 beta" evidence="8">
    <location>
        <begin position="103"/>
        <end position="194"/>
    </location>
</feature>
<protein>
    <recommendedName>
        <fullName evidence="5">Large ribosomal subunit protein bL25</fullName>
    </recommendedName>
    <alternativeName>
        <fullName evidence="5">General stress protein CTC</fullName>
    </alternativeName>
</protein>
<evidence type="ECO:0000259" key="7">
    <source>
        <dbReference type="Pfam" id="PF01386"/>
    </source>
</evidence>
<organism evidence="9 10">
    <name type="scientific">Alcanivorax jadensis T9</name>
    <dbReference type="NCBI Taxonomy" id="1177181"/>
    <lineage>
        <taxon>Bacteria</taxon>
        <taxon>Pseudomonadati</taxon>
        <taxon>Pseudomonadota</taxon>
        <taxon>Gammaproteobacteria</taxon>
        <taxon>Oceanospirillales</taxon>
        <taxon>Alcanivoracaceae</taxon>
        <taxon>Alcanivorax</taxon>
    </lineage>
</organism>